<feature type="transmembrane region" description="Helical" evidence="1">
    <location>
        <begin position="12"/>
        <end position="33"/>
    </location>
</feature>
<dbReference type="RefSeq" id="WP_007477260.1">
    <property type="nucleotide sequence ID" value="NZ_KQ130623.1"/>
</dbReference>
<comment type="caution">
    <text evidence="2">The sequence shown here is derived from an EMBL/GenBank/DDBJ whole genome shotgun (WGS) entry which is preliminary data.</text>
</comment>
<gene>
    <name evidence="2" type="ORF">X560_2610</name>
</gene>
<proteinExistence type="predicted"/>
<feature type="transmembrane region" description="Helical" evidence="1">
    <location>
        <begin position="115"/>
        <end position="137"/>
    </location>
</feature>
<keyword evidence="1" id="KW-1133">Transmembrane helix</keyword>
<dbReference type="PATRIC" id="fig|1430899.3.peg.2661"/>
<reference evidence="2 3" key="1">
    <citation type="journal article" date="2015" name="Genome Biol. Evol.">
        <title>Comparative Genomics of Listeria Sensu Lato: Genus-Wide Differences in Evolutionary Dynamics and the Progressive Gain of Complex, Potentially Pathogenicity-Related Traits through Lateral Gene Transfer.</title>
        <authorList>
            <person name="Chiara M."/>
            <person name="Caruso M."/>
            <person name="D'Erchia A.M."/>
            <person name="Manzari C."/>
            <person name="Fraccalvieri R."/>
            <person name="Goffredo E."/>
            <person name="Latorre L."/>
            <person name="Miccolupo A."/>
            <person name="Padalino I."/>
            <person name="Santagada G."/>
            <person name="Chiocco D."/>
            <person name="Pesole G."/>
            <person name="Horner D.S."/>
            <person name="Parisi A."/>
        </authorList>
    </citation>
    <scope>NUCLEOTIDE SEQUENCE [LARGE SCALE GENOMIC DNA]</scope>
    <source>
        <strain evidence="2 3">1991</strain>
    </source>
</reference>
<organism evidence="2 3">
    <name type="scientific">Listeria fleischmannii 1991</name>
    <dbReference type="NCBI Taxonomy" id="1430899"/>
    <lineage>
        <taxon>Bacteria</taxon>
        <taxon>Bacillati</taxon>
        <taxon>Bacillota</taxon>
        <taxon>Bacilli</taxon>
        <taxon>Bacillales</taxon>
        <taxon>Listeriaceae</taxon>
        <taxon>Listeria</taxon>
    </lineage>
</organism>
<feature type="transmembrane region" description="Helical" evidence="1">
    <location>
        <begin position="143"/>
        <end position="166"/>
    </location>
</feature>
<name>A0A0J8G5S9_9LIST</name>
<feature type="transmembrane region" description="Helical" evidence="1">
    <location>
        <begin position="71"/>
        <end position="94"/>
    </location>
</feature>
<evidence type="ECO:0000313" key="2">
    <source>
        <dbReference type="EMBL" id="KMT57912.1"/>
    </source>
</evidence>
<evidence type="ECO:0000313" key="3">
    <source>
        <dbReference type="Proteomes" id="UP000052258"/>
    </source>
</evidence>
<evidence type="ECO:0000256" key="1">
    <source>
        <dbReference type="SAM" id="Phobius"/>
    </source>
</evidence>
<dbReference type="AlphaFoldDB" id="A0A0J8G5S9"/>
<dbReference type="OrthoDB" id="1821132at2"/>
<keyword evidence="1" id="KW-0472">Membrane</keyword>
<sequence>MKLSKWSYFLAVFLKVLAVLYGVVLVISGIMILRGGEVSFNLIPYESSPLVMSTEYSLSADKVNTNVANGVGFFVALTGVILLVWVLWLASEAFKDFAKGKTPFSEQNAKRIKKMAYLTLAYAFVPQLLYSALHTILIPGYYFSFSIGITFAIAIFLFILAEVFVYGRKLEESK</sequence>
<evidence type="ECO:0008006" key="4">
    <source>
        <dbReference type="Google" id="ProtNLM"/>
    </source>
</evidence>
<keyword evidence="1" id="KW-0812">Transmembrane</keyword>
<accession>A0A0J8G5S9</accession>
<keyword evidence="3" id="KW-1185">Reference proteome</keyword>
<protein>
    <recommendedName>
        <fullName evidence="4">DUF2975 domain-containing protein</fullName>
    </recommendedName>
</protein>
<dbReference type="Proteomes" id="UP000052258">
    <property type="component" value="Unassembled WGS sequence"/>
</dbReference>
<dbReference type="EMBL" id="AZHO01000038">
    <property type="protein sequence ID" value="KMT57912.1"/>
    <property type="molecule type" value="Genomic_DNA"/>
</dbReference>